<dbReference type="Gene3D" id="3.30.700.10">
    <property type="entry name" value="Glycoprotein, Type 4 Pilin"/>
    <property type="match status" value="1"/>
</dbReference>
<dbReference type="GeneID" id="66301835"/>
<evidence type="ECO:0000256" key="1">
    <source>
        <dbReference type="SAM" id="Phobius"/>
    </source>
</evidence>
<feature type="transmembrane region" description="Helical" evidence="1">
    <location>
        <begin position="12"/>
        <end position="33"/>
    </location>
</feature>
<gene>
    <name evidence="2" type="ORF">CCH01_15040</name>
</gene>
<dbReference type="EMBL" id="LT799839">
    <property type="protein sequence ID" value="SLK18590.1"/>
    <property type="molecule type" value="Genomic_DNA"/>
</dbReference>
<keyword evidence="1" id="KW-0812">Transmembrane</keyword>
<dbReference type="SUPFAM" id="SSF54523">
    <property type="entry name" value="Pili subunits"/>
    <property type="match status" value="1"/>
</dbReference>
<dbReference type="Pfam" id="PF07963">
    <property type="entry name" value="N_methyl"/>
    <property type="match status" value="1"/>
</dbReference>
<evidence type="ECO:0000313" key="3">
    <source>
        <dbReference type="Proteomes" id="UP000190476"/>
    </source>
</evidence>
<dbReference type="AlphaFoldDB" id="A0A1U6JE19"/>
<keyword evidence="1" id="KW-0472">Membrane</keyword>
<dbReference type="InterPro" id="IPR045584">
    <property type="entry name" value="Pilin-like"/>
</dbReference>
<evidence type="ECO:0008006" key="4">
    <source>
        <dbReference type="Google" id="ProtNLM"/>
    </source>
</evidence>
<accession>A0A1U6JE19</accession>
<dbReference type="Proteomes" id="UP000190476">
    <property type="component" value="Chromosome I"/>
</dbReference>
<name>A0A1U6JE19_9CLOT</name>
<proteinExistence type="predicted"/>
<sequence length="148" mass="16818">MSKKTGFTIIELIVVIFIITIVITGGFSMIASFQKIREKENINNAIYEVVDTLSYAKAYCRKNSREGVVAINAKEDYIDFSFDRYNYKFKKVYMPKGIKLVSNFTSGTRIKISKDGYIKNSGTIEVRYKKKIVATITVSVGNDIINIK</sequence>
<evidence type="ECO:0000313" key="2">
    <source>
        <dbReference type="EMBL" id="SLK18590.1"/>
    </source>
</evidence>
<protein>
    <recommendedName>
        <fullName evidence="4">Prepilin-type N-terminal cleavage/methylation domain-containing protein</fullName>
    </recommendedName>
</protein>
<dbReference type="InterPro" id="IPR012902">
    <property type="entry name" value="N_methyl_site"/>
</dbReference>
<reference evidence="3" key="1">
    <citation type="submission" date="2017-03" db="EMBL/GenBank/DDBJ databases">
        <authorList>
            <person name="Falquet L."/>
            <person name="Falquet L."/>
        </authorList>
    </citation>
    <scope>NUCLEOTIDE SEQUENCE [LARGE SCALE GENOMIC DNA]</scope>
</reference>
<dbReference type="RefSeq" id="WP_161493097.1">
    <property type="nucleotide sequence ID" value="NZ_CBML010000006.1"/>
</dbReference>
<dbReference type="STRING" id="1351755.CCH01_15040"/>
<keyword evidence="3" id="KW-1185">Reference proteome</keyword>
<organism evidence="2 3">
    <name type="scientific">Clostridium chauvoei JF4335</name>
    <dbReference type="NCBI Taxonomy" id="1351755"/>
    <lineage>
        <taxon>Bacteria</taxon>
        <taxon>Bacillati</taxon>
        <taxon>Bacillota</taxon>
        <taxon>Clostridia</taxon>
        <taxon>Eubacteriales</taxon>
        <taxon>Clostridiaceae</taxon>
        <taxon>Clostridium</taxon>
    </lineage>
</organism>
<keyword evidence="1" id="KW-1133">Transmembrane helix</keyword>